<feature type="transmembrane region" description="Helical" evidence="1">
    <location>
        <begin position="75"/>
        <end position="93"/>
    </location>
</feature>
<sequence>MLCFFGGFINTISIAKYSYTVSHFTGHISKVAINVGSGNFLEVIKIFSIVLAFVAGSTISGFLVDGREFNLKRRYGYSMLFLGIGLLFLYATVKDTWLFFYYLPFMIGVQNGLFISYKGVVVRTSHISGNITDAGVYLGHYLKGKKQDRWKIYFCLFSVLIFLTGSFFGIEFYYFFKDRVFLIAGVGYIGIACVYFSLRHRYRHVLHLTDEHYHFQ</sequence>
<feature type="transmembrane region" description="Helical" evidence="1">
    <location>
        <begin position="99"/>
        <end position="117"/>
    </location>
</feature>
<gene>
    <name evidence="2" type="ORF">NCTC10723_00373</name>
</gene>
<organism evidence="2 3">
    <name type="scientific">Fusobacterium necrogenes</name>
    <dbReference type="NCBI Taxonomy" id="858"/>
    <lineage>
        <taxon>Bacteria</taxon>
        <taxon>Fusobacteriati</taxon>
        <taxon>Fusobacteriota</taxon>
        <taxon>Fusobacteriia</taxon>
        <taxon>Fusobacteriales</taxon>
        <taxon>Fusobacteriaceae</taxon>
        <taxon>Fusobacterium</taxon>
    </lineage>
</organism>
<dbReference type="Pfam" id="PF06912">
    <property type="entry name" value="DUF1275"/>
    <property type="match status" value="1"/>
</dbReference>
<evidence type="ECO:0000256" key="1">
    <source>
        <dbReference type="SAM" id="Phobius"/>
    </source>
</evidence>
<evidence type="ECO:0000313" key="3">
    <source>
        <dbReference type="Proteomes" id="UP000255328"/>
    </source>
</evidence>
<dbReference type="OrthoDB" id="270162at2"/>
<feature type="transmembrane region" description="Helical" evidence="1">
    <location>
        <begin position="43"/>
        <end position="63"/>
    </location>
</feature>
<protein>
    <submittedName>
        <fullName evidence="2">Predicted membrane protein</fullName>
    </submittedName>
</protein>
<keyword evidence="1" id="KW-0812">Transmembrane</keyword>
<feature type="transmembrane region" description="Helical" evidence="1">
    <location>
        <begin position="152"/>
        <end position="174"/>
    </location>
</feature>
<accession>A0A377GWL2</accession>
<evidence type="ECO:0000313" key="2">
    <source>
        <dbReference type="EMBL" id="STO30941.1"/>
    </source>
</evidence>
<dbReference type="PANTHER" id="PTHR37314">
    <property type="entry name" value="SLR0142 PROTEIN"/>
    <property type="match status" value="1"/>
</dbReference>
<proteinExistence type="predicted"/>
<dbReference type="PANTHER" id="PTHR37314:SF4">
    <property type="entry name" value="UPF0700 TRANSMEMBRANE PROTEIN YOAK"/>
    <property type="match status" value="1"/>
</dbReference>
<name>A0A377GWL2_9FUSO</name>
<keyword evidence="1" id="KW-1133">Transmembrane helix</keyword>
<dbReference type="Proteomes" id="UP000255328">
    <property type="component" value="Unassembled WGS sequence"/>
</dbReference>
<reference evidence="2 3" key="1">
    <citation type="submission" date="2018-06" db="EMBL/GenBank/DDBJ databases">
        <authorList>
            <consortium name="Pathogen Informatics"/>
            <person name="Doyle S."/>
        </authorList>
    </citation>
    <scope>NUCLEOTIDE SEQUENCE [LARGE SCALE GENOMIC DNA]</scope>
    <source>
        <strain evidence="2 3">NCTC10723</strain>
    </source>
</reference>
<keyword evidence="3" id="KW-1185">Reference proteome</keyword>
<dbReference type="InterPro" id="IPR010699">
    <property type="entry name" value="DUF1275"/>
</dbReference>
<dbReference type="AlphaFoldDB" id="A0A377GWL2"/>
<feature type="transmembrane region" description="Helical" evidence="1">
    <location>
        <begin position="180"/>
        <end position="198"/>
    </location>
</feature>
<keyword evidence="1" id="KW-0472">Membrane</keyword>
<dbReference type="EMBL" id="UGGU01000003">
    <property type="protein sequence ID" value="STO30941.1"/>
    <property type="molecule type" value="Genomic_DNA"/>
</dbReference>